<gene>
    <name evidence="1" type="ORF">J8273_6830</name>
</gene>
<comment type="caution">
    <text evidence="1">The sequence shown here is derived from an EMBL/GenBank/DDBJ whole genome shotgun (WGS) entry which is preliminary data.</text>
</comment>
<reference evidence="1" key="1">
    <citation type="submission" date="2021-05" db="EMBL/GenBank/DDBJ databases">
        <title>A free-living protist that lacks canonical eukaryotic 1 DNA replication and segregation systems.</title>
        <authorList>
            <person name="Salas-Leiva D.E."/>
            <person name="Tromer E.C."/>
            <person name="Curtis B.A."/>
            <person name="Jerlstrom-Hultqvist J."/>
            <person name="Kolisko M."/>
            <person name="Yi Z."/>
            <person name="Salas-Leiva J.S."/>
            <person name="Gallot-Lavallee L."/>
            <person name="Kops G.J.P.L."/>
            <person name="Archibald J.M."/>
            <person name="Simpson A.G.B."/>
            <person name="Roger A.J."/>
        </authorList>
    </citation>
    <scope>NUCLEOTIDE SEQUENCE</scope>
    <source>
        <strain evidence="1">BICM</strain>
    </source>
</reference>
<protein>
    <submittedName>
        <fullName evidence="1">Uncharacterized protein</fullName>
    </submittedName>
</protein>
<name>A0A8J6AQT8_9EUKA</name>
<dbReference type="Proteomes" id="UP000717585">
    <property type="component" value="Unassembled WGS sequence"/>
</dbReference>
<keyword evidence="2" id="KW-1185">Reference proteome</keyword>
<accession>A0A8J6AQT8</accession>
<organism evidence="1 2">
    <name type="scientific">Carpediemonas membranifera</name>
    <dbReference type="NCBI Taxonomy" id="201153"/>
    <lineage>
        <taxon>Eukaryota</taxon>
        <taxon>Metamonada</taxon>
        <taxon>Carpediemonas-like organisms</taxon>
        <taxon>Carpediemonas</taxon>
    </lineage>
</organism>
<dbReference type="EMBL" id="JAHDYR010000047">
    <property type="protein sequence ID" value="KAG9391876.1"/>
    <property type="molecule type" value="Genomic_DNA"/>
</dbReference>
<dbReference type="AlphaFoldDB" id="A0A8J6AQT8"/>
<sequence length="463" mass="49448">MSNMSARNVVLILDTYYADDADLRSAWFSMFRNAVYRSLYSICSLSYPLNVSVGIATPHITPVIDFTPFNLSFFLTGLAKMVDEPNSTAPVSIDEVAGSLSALMRQHQMTEVHLFTLNAPACSPQALRALAAVEEAGSSLFVHIFSPPSSPPNLSGLRTAVADALNIEIRLHPRNPVDVSRVVKLTLCPPPALQAAITLGSTSIPCTLIRTVTPFAPVIPADVCPCHGHPVFPQTRGPCCPESLQLLRECAPGFRVGRAGVESTRTFTVPETSCVTLDVQERVPMGTVPLGMLSGMPHSPLLVGPPPAEVEATNSIAALARSLAQREQALIVSFHSTLPTLLGVDPVAFTGVSRPGVPPTISVTPQHGILLPSENDGSLVLFGIATAETVLPSTEHFQEPSDQAASLVESAVEAIRARPFSVQRLTNGADGVFKRLQLPDETAGGVLRRSEKRAPKKRVRIRG</sequence>
<evidence type="ECO:0000313" key="2">
    <source>
        <dbReference type="Proteomes" id="UP000717585"/>
    </source>
</evidence>
<proteinExistence type="predicted"/>
<evidence type="ECO:0000313" key="1">
    <source>
        <dbReference type="EMBL" id="KAG9391876.1"/>
    </source>
</evidence>